<sequence length="195" mass="23705">MKIEIDDILKIYEEEDSNLKAYLQTHWLSKEEYVKEWVPIKNKIFNNDFEWFPDMVFNESYILRPLISGAVLIEEDYSDYLKVFEYFSQTEFVIIKDSLDYMGFKFNVSESWNDIFNANSKFLMNELFCFADNFYLFDKSGKWGKYTANEHENWVDVIGFKPEYLDLFRKYFPISEEEKKDVEEALPEYRNKIVW</sequence>
<protein>
    <submittedName>
        <fullName evidence="1">Uncharacterized protein</fullName>
    </submittedName>
</protein>
<name>A0A9X4N1V4_9FLAO</name>
<dbReference type="RefSeq" id="WP_304419791.1">
    <property type="nucleotide sequence ID" value="NZ_JANCMU010000001.1"/>
</dbReference>
<comment type="caution">
    <text evidence="1">The sequence shown here is derived from an EMBL/GenBank/DDBJ whole genome shotgun (WGS) entry which is preliminary data.</text>
</comment>
<proteinExistence type="predicted"/>
<gene>
    <name evidence="1" type="ORF">NMK71_01460</name>
</gene>
<organism evidence="1 2">
    <name type="scientific">Profundicola chukchiensis</name>
    <dbReference type="NCBI Taxonomy" id="2961959"/>
    <lineage>
        <taxon>Bacteria</taxon>
        <taxon>Pseudomonadati</taxon>
        <taxon>Bacteroidota</taxon>
        <taxon>Flavobacteriia</taxon>
        <taxon>Flavobacteriales</taxon>
        <taxon>Weeksellaceae</taxon>
        <taxon>Profundicola</taxon>
    </lineage>
</organism>
<dbReference type="Proteomes" id="UP001152599">
    <property type="component" value="Unassembled WGS sequence"/>
</dbReference>
<keyword evidence="2" id="KW-1185">Reference proteome</keyword>
<dbReference type="EMBL" id="JANCMU010000001">
    <property type="protein sequence ID" value="MDG4945069.1"/>
    <property type="molecule type" value="Genomic_DNA"/>
</dbReference>
<evidence type="ECO:0000313" key="2">
    <source>
        <dbReference type="Proteomes" id="UP001152599"/>
    </source>
</evidence>
<dbReference type="AlphaFoldDB" id="A0A9X4N1V4"/>
<accession>A0A9X4N1V4</accession>
<evidence type="ECO:0000313" key="1">
    <source>
        <dbReference type="EMBL" id="MDG4945069.1"/>
    </source>
</evidence>
<reference evidence="1" key="1">
    <citation type="submission" date="2022-07" db="EMBL/GenBank/DDBJ databases">
        <title>Description and genome-wide analysis of Profundicola chukchiensis gen. nov., sp. nov., marine bacteria isolated from bottom sediments of the Chukchi Sea.</title>
        <authorList>
            <person name="Romanenko L."/>
            <person name="Otstavnykh N."/>
            <person name="Kurilenko V."/>
            <person name="Eremeev V."/>
            <person name="Velansky P."/>
            <person name="Mikhailov V."/>
            <person name="Isaeva M."/>
        </authorList>
    </citation>
    <scope>NUCLEOTIDE SEQUENCE</scope>
    <source>
        <strain evidence="1">KMM 9713</strain>
    </source>
</reference>